<evidence type="ECO:0000256" key="3">
    <source>
        <dbReference type="ARBA" id="ARBA00011738"/>
    </source>
</evidence>
<dbReference type="InterPro" id="IPR015421">
    <property type="entry name" value="PyrdxlP-dep_Trfase_major"/>
</dbReference>
<evidence type="ECO:0000256" key="4">
    <source>
        <dbReference type="ARBA" id="ARBA00022576"/>
    </source>
</evidence>
<dbReference type="InterPro" id="IPR015424">
    <property type="entry name" value="PyrdxlP-dep_Trfase"/>
</dbReference>
<dbReference type="PANTHER" id="PTHR42885:SF2">
    <property type="entry name" value="HISTIDINOL-PHOSPHATE AMINOTRANSFERASE"/>
    <property type="match status" value="1"/>
</dbReference>
<dbReference type="Pfam" id="PF00155">
    <property type="entry name" value="Aminotran_1_2"/>
    <property type="match status" value="1"/>
</dbReference>
<dbReference type="SUPFAM" id="SSF53383">
    <property type="entry name" value="PLP-dependent transferases"/>
    <property type="match status" value="1"/>
</dbReference>
<proteinExistence type="inferred from homology"/>
<keyword evidence="4 9" id="KW-0032">Aminotransferase</keyword>
<dbReference type="UniPathway" id="UPA00031">
    <property type="reaction ID" value="UER00012"/>
</dbReference>
<dbReference type="InterPro" id="IPR005861">
    <property type="entry name" value="HisP_aminotrans"/>
</dbReference>
<comment type="cofactor">
    <cofactor evidence="1 9">
        <name>pyridoxal 5'-phosphate</name>
        <dbReference type="ChEBI" id="CHEBI:597326"/>
    </cofactor>
</comment>
<dbReference type="HAMAP" id="MF_01023">
    <property type="entry name" value="HisC_aminotrans_2"/>
    <property type="match status" value="1"/>
</dbReference>
<comment type="similarity">
    <text evidence="2 9">Belongs to the class-II pyridoxal-phosphate-dependent aminotransferase family. Histidinol-phosphate aminotransferase subfamily.</text>
</comment>
<reference evidence="11 12" key="1">
    <citation type="submission" date="2016-08" db="EMBL/GenBank/DDBJ databases">
        <title>A novel genetic cassette of butanologenic Thermoanaerobacterium thermosaccharolyticum that directly convert cellulose to butanol.</title>
        <authorList>
            <person name="Li T."/>
            <person name="He J."/>
        </authorList>
    </citation>
    <scope>NUCLEOTIDE SEQUENCE [LARGE SCALE GENOMIC DNA]</scope>
    <source>
        <strain evidence="11 12">TG57</strain>
    </source>
</reference>
<keyword evidence="7 9" id="KW-0663">Pyridoxal phosphate</keyword>
<evidence type="ECO:0000256" key="9">
    <source>
        <dbReference type="HAMAP-Rule" id="MF_01023"/>
    </source>
</evidence>
<comment type="subunit">
    <text evidence="3 9">Homodimer.</text>
</comment>
<dbReference type="Gene3D" id="3.90.1150.10">
    <property type="entry name" value="Aspartate Aminotransferase, domain 1"/>
    <property type="match status" value="1"/>
</dbReference>
<dbReference type="NCBIfam" id="TIGR01141">
    <property type="entry name" value="hisC"/>
    <property type="match status" value="1"/>
</dbReference>
<evidence type="ECO:0000256" key="2">
    <source>
        <dbReference type="ARBA" id="ARBA00007970"/>
    </source>
</evidence>
<keyword evidence="5 9" id="KW-0028">Amino-acid biosynthesis</keyword>
<dbReference type="AlphaFoldDB" id="A0A223I067"/>
<feature type="domain" description="Aminotransferase class I/classII large" evidence="10">
    <location>
        <begin position="26"/>
        <end position="344"/>
    </location>
</feature>
<evidence type="ECO:0000259" key="10">
    <source>
        <dbReference type="Pfam" id="PF00155"/>
    </source>
</evidence>
<dbReference type="GO" id="GO:0004400">
    <property type="term" value="F:histidinol-phosphate transaminase activity"/>
    <property type="evidence" value="ECO:0007669"/>
    <property type="project" value="UniProtKB-UniRule"/>
</dbReference>
<evidence type="ECO:0000256" key="6">
    <source>
        <dbReference type="ARBA" id="ARBA00022679"/>
    </source>
</evidence>
<comment type="pathway">
    <text evidence="9">Amino-acid biosynthesis; L-histidine biosynthesis; L-histidine from 5-phospho-alpha-D-ribose 1-diphosphate: step 7/9.</text>
</comment>
<evidence type="ECO:0000313" key="11">
    <source>
        <dbReference type="EMBL" id="AST58122.1"/>
    </source>
</evidence>
<dbReference type="GO" id="GO:0000105">
    <property type="term" value="P:L-histidine biosynthetic process"/>
    <property type="evidence" value="ECO:0007669"/>
    <property type="project" value="UniProtKB-UniRule"/>
</dbReference>
<evidence type="ECO:0000256" key="1">
    <source>
        <dbReference type="ARBA" id="ARBA00001933"/>
    </source>
</evidence>
<protein>
    <recommendedName>
        <fullName evidence="9">Histidinol-phosphate aminotransferase</fullName>
        <ecNumber evidence="9">2.6.1.9</ecNumber>
    </recommendedName>
    <alternativeName>
        <fullName evidence="9">Imidazole acetol-phosphate transaminase</fullName>
    </alternativeName>
</protein>
<feature type="modified residue" description="N6-(pyridoxal phosphate)lysine" evidence="9">
    <location>
        <position position="213"/>
    </location>
</feature>
<dbReference type="InterPro" id="IPR004839">
    <property type="entry name" value="Aminotransferase_I/II_large"/>
</dbReference>
<evidence type="ECO:0000256" key="7">
    <source>
        <dbReference type="ARBA" id="ARBA00022898"/>
    </source>
</evidence>
<gene>
    <name evidence="9" type="primary">hisC</name>
    <name evidence="11" type="ORF">Thert_02193</name>
</gene>
<sequence length="351" mass="39677">MIYDLLRDEIKGFKNYEVSNIECKYKMDANEVPFSLPESTLENLQEIVKSANVNRYPDPVSIKLRDKLAEKCSASKDNILVGNGSDEIIHIIMNAFVSPDDFVVYPVPSFSMYRVYSEIAGANKVEISLGEDYHYDVVEFIKSIKEYDPKLVILCNPNNPTGTTISRDDIIKILEVNRGITVVDEAYYEFFGETVIDLINKYKNMIVLRTLSKAYGLAGLRVGYAVSNPEMIGCLNLVKSPYNVNSISQAIALSVLEADTVKDRVEYIKNERKFLMDGLSKIDGLKVYNSQANFLLLKFDDADYVYNKLLEKGILVRDFSGDNELSGTLRVTIGTREANSYFIKCIKEILS</sequence>
<dbReference type="PROSITE" id="PS00599">
    <property type="entry name" value="AA_TRANSFER_CLASS_2"/>
    <property type="match status" value="1"/>
</dbReference>
<dbReference type="InterPro" id="IPR001917">
    <property type="entry name" value="Aminotrans_II_pyridoxalP_BS"/>
</dbReference>
<dbReference type="RefSeq" id="WP_094397565.1">
    <property type="nucleotide sequence ID" value="NZ_CP016893.1"/>
</dbReference>
<dbReference type="Proteomes" id="UP000214975">
    <property type="component" value="Chromosome"/>
</dbReference>
<keyword evidence="6 9" id="KW-0808">Transferase</keyword>
<dbReference type="Gene3D" id="3.40.640.10">
    <property type="entry name" value="Type I PLP-dependent aspartate aminotransferase-like (Major domain)"/>
    <property type="match status" value="1"/>
</dbReference>
<comment type="catalytic activity">
    <reaction evidence="9">
        <text>L-histidinol phosphate + 2-oxoglutarate = 3-(imidazol-4-yl)-2-oxopropyl phosphate + L-glutamate</text>
        <dbReference type="Rhea" id="RHEA:23744"/>
        <dbReference type="ChEBI" id="CHEBI:16810"/>
        <dbReference type="ChEBI" id="CHEBI:29985"/>
        <dbReference type="ChEBI" id="CHEBI:57766"/>
        <dbReference type="ChEBI" id="CHEBI:57980"/>
        <dbReference type="EC" id="2.6.1.9"/>
    </reaction>
</comment>
<dbReference type="PANTHER" id="PTHR42885">
    <property type="entry name" value="HISTIDINOL-PHOSPHATE AMINOTRANSFERASE-RELATED"/>
    <property type="match status" value="1"/>
</dbReference>
<evidence type="ECO:0000256" key="8">
    <source>
        <dbReference type="ARBA" id="ARBA00023102"/>
    </source>
</evidence>
<evidence type="ECO:0000256" key="5">
    <source>
        <dbReference type="ARBA" id="ARBA00022605"/>
    </source>
</evidence>
<evidence type="ECO:0000313" key="12">
    <source>
        <dbReference type="Proteomes" id="UP000214975"/>
    </source>
</evidence>
<name>A0A223I067_THETR</name>
<organism evidence="11 12">
    <name type="scientific">Thermoanaerobacterium thermosaccharolyticum</name>
    <name type="common">Clostridium thermosaccharolyticum</name>
    <dbReference type="NCBI Taxonomy" id="1517"/>
    <lineage>
        <taxon>Bacteria</taxon>
        <taxon>Bacillati</taxon>
        <taxon>Bacillota</taxon>
        <taxon>Clostridia</taxon>
        <taxon>Thermoanaerobacterales</taxon>
        <taxon>Thermoanaerobacteraceae</taxon>
        <taxon>Thermoanaerobacterium</taxon>
    </lineage>
</organism>
<dbReference type="CDD" id="cd00609">
    <property type="entry name" value="AAT_like"/>
    <property type="match status" value="1"/>
</dbReference>
<accession>A0A223I067</accession>
<dbReference type="InterPro" id="IPR015422">
    <property type="entry name" value="PyrdxlP-dep_Trfase_small"/>
</dbReference>
<keyword evidence="8 9" id="KW-0368">Histidine biosynthesis</keyword>
<dbReference type="EC" id="2.6.1.9" evidence="9"/>
<dbReference type="GO" id="GO:0030170">
    <property type="term" value="F:pyridoxal phosphate binding"/>
    <property type="evidence" value="ECO:0007669"/>
    <property type="project" value="InterPro"/>
</dbReference>
<dbReference type="EMBL" id="CP016893">
    <property type="protein sequence ID" value="AST58122.1"/>
    <property type="molecule type" value="Genomic_DNA"/>
</dbReference>